<reference evidence="3 4" key="1">
    <citation type="journal article" date="2014" name="Int. J. Syst. Evol. Microbiol.">
        <title>Solimonas terrae sp. nov., isolated from soil.</title>
        <authorList>
            <person name="Kim S.J."/>
            <person name="Moon J.Y."/>
            <person name="Weon H.Y."/>
            <person name="Ahn J.H."/>
            <person name="Chen W.M."/>
            <person name="Kwon S.W."/>
        </authorList>
    </citation>
    <scope>NUCLEOTIDE SEQUENCE [LARGE SCALE GENOMIC DNA]</scope>
    <source>
        <strain evidence="3 4">KIS83-12</strain>
    </source>
</reference>
<evidence type="ECO:0000259" key="2">
    <source>
        <dbReference type="Pfam" id="PF12172"/>
    </source>
</evidence>
<keyword evidence="4" id="KW-1185">Reference proteome</keyword>
<evidence type="ECO:0000259" key="1">
    <source>
        <dbReference type="Pfam" id="PF01796"/>
    </source>
</evidence>
<dbReference type="InterPro" id="IPR052513">
    <property type="entry name" value="Thioester_dehydratase-like"/>
</dbReference>
<evidence type="ECO:0000313" key="4">
    <source>
        <dbReference type="Proteomes" id="UP000472676"/>
    </source>
</evidence>
<dbReference type="RefSeq" id="WP_166254967.1">
    <property type="nucleotide sequence ID" value="NZ_JAAMOW010000004.1"/>
</dbReference>
<dbReference type="Proteomes" id="UP000472676">
    <property type="component" value="Unassembled WGS sequence"/>
</dbReference>
<name>A0A6M2BRF0_9GAMM</name>
<dbReference type="EMBL" id="JAAMOW010000004">
    <property type="protein sequence ID" value="NGY04825.1"/>
    <property type="molecule type" value="Genomic_DNA"/>
</dbReference>
<protein>
    <submittedName>
        <fullName evidence="3">Benzoylsuccinyl-CoA thiolase</fullName>
    </submittedName>
</protein>
<feature type="domain" description="ChsH2 rubredoxin-like zinc ribbon" evidence="2">
    <location>
        <begin position="22"/>
        <end position="59"/>
    </location>
</feature>
<dbReference type="PANTHER" id="PTHR34075">
    <property type="entry name" value="BLR3430 PROTEIN"/>
    <property type="match status" value="1"/>
</dbReference>
<dbReference type="InterPro" id="IPR002878">
    <property type="entry name" value="ChsH2_C"/>
</dbReference>
<proteinExistence type="predicted"/>
<dbReference type="InterPro" id="IPR022002">
    <property type="entry name" value="ChsH2_Znr"/>
</dbReference>
<dbReference type="InterPro" id="IPR012340">
    <property type="entry name" value="NA-bd_OB-fold"/>
</dbReference>
<organism evidence="3 4">
    <name type="scientific">Solimonas terrae</name>
    <dbReference type="NCBI Taxonomy" id="1396819"/>
    <lineage>
        <taxon>Bacteria</taxon>
        <taxon>Pseudomonadati</taxon>
        <taxon>Pseudomonadota</taxon>
        <taxon>Gammaproteobacteria</taxon>
        <taxon>Nevskiales</taxon>
        <taxon>Nevskiaceae</taxon>
        <taxon>Solimonas</taxon>
    </lineage>
</organism>
<dbReference type="Pfam" id="PF12172">
    <property type="entry name" value="zf-ChsH2"/>
    <property type="match status" value="1"/>
</dbReference>
<comment type="caution">
    <text evidence="3">The sequence shown here is derived from an EMBL/GenBank/DDBJ whole genome shotgun (WGS) entry which is preliminary data.</text>
</comment>
<dbReference type="Pfam" id="PF01796">
    <property type="entry name" value="OB_ChsH2_C"/>
    <property type="match status" value="1"/>
</dbReference>
<evidence type="ECO:0000313" key="3">
    <source>
        <dbReference type="EMBL" id="NGY04825.1"/>
    </source>
</evidence>
<gene>
    <name evidence="3" type="ORF">G7Y85_08610</name>
</gene>
<feature type="domain" description="ChsH2 C-terminal OB-fold" evidence="1">
    <location>
        <begin position="61"/>
        <end position="130"/>
    </location>
</feature>
<dbReference type="AlphaFoldDB" id="A0A6M2BRF0"/>
<dbReference type="SUPFAM" id="SSF50249">
    <property type="entry name" value="Nucleic acid-binding proteins"/>
    <property type="match status" value="1"/>
</dbReference>
<sequence length="147" mass="16061">MSDVNPKTASVPALDGWFTLDCERPQLLGNRCAACGTVYFPKLKSGYCRNPDCDGEAFEETALSRTGTLWSYTNAAYQPPEPFAQVDKDAFKPFAIAAVELEAEKMIVLGPIVNGTGVEQLKVGMRMELALEPLADGKLTWKWKVAA</sequence>
<dbReference type="PANTHER" id="PTHR34075:SF5">
    <property type="entry name" value="BLR3430 PROTEIN"/>
    <property type="match status" value="1"/>
</dbReference>
<accession>A0A6M2BRF0</accession>